<dbReference type="PANTHER" id="PTHR37031:SF2">
    <property type="entry name" value="PHOD-LIKE PHOSPHATASE METALLOPHOSPHATASE DOMAIN-CONTAINING PROTEIN"/>
    <property type="match status" value="1"/>
</dbReference>
<dbReference type="InterPro" id="IPR038607">
    <property type="entry name" value="PhoD-like_sf"/>
</dbReference>
<evidence type="ECO:0000259" key="1">
    <source>
        <dbReference type="Pfam" id="PF09423"/>
    </source>
</evidence>
<dbReference type="OrthoDB" id="9795624at2"/>
<dbReference type="RefSeq" id="WP_115923458.1">
    <property type="nucleotide sequence ID" value="NZ_QTUA01000001.1"/>
</dbReference>
<reference evidence="3 4" key="1">
    <citation type="submission" date="2018-08" db="EMBL/GenBank/DDBJ databases">
        <title>Sequencing the genomes of 1000 actinobacteria strains.</title>
        <authorList>
            <person name="Klenk H.-P."/>
        </authorList>
    </citation>
    <scope>NUCLEOTIDE SEQUENCE [LARGE SCALE GENOMIC DNA]</scope>
    <source>
        <strain evidence="3 4">DSM 22967</strain>
    </source>
</reference>
<dbReference type="InterPro" id="IPR029052">
    <property type="entry name" value="Metallo-depent_PP-like"/>
</dbReference>
<dbReference type="Proteomes" id="UP000256253">
    <property type="component" value="Unassembled WGS sequence"/>
</dbReference>
<feature type="domain" description="PhoD-like phosphatase metallophosphatase" evidence="1">
    <location>
        <begin position="129"/>
        <end position="461"/>
    </location>
</feature>
<proteinExistence type="predicted"/>
<dbReference type="PANTHER" id="PTHR37031">
    <property type="entry name" value="METALLOPHOSPHATASE BINDING DOMAIN PROTEIN"/>
    <property type="match status" value="1"/>
</dbReference>
<evidence type="ECO:0000313" key="4">
    <source>
        <dbReference type="Proteomes" id="UP000256253"/>
    </source>
</evidence>
<dbReference type="Gene3D" id="3.60.21.70">
    <property type="entry name" value="PhoD-like phosphatase"/>
    <property type="match status" value="1"/>
</dbReference>
<dbReference type="EMBL" id="QTUA01000001">
    <property type="protein sequence ID" value="REF31651.1"/>
    <property type="molecule type" value="Genomic_DNA"/>
</dbReference>
<keyword evidence="4" id="KW-1185">Reference proteome</keyword>
<evidence type="ECO:0000313" key="3">
    <source>
        <dbReference type="EMBL" id="REF31651.1"/>
    </source>
</evidence>
<name>A0A3D9V3C6_9MICO</name>
<accession>A0A3D9V3C6</accession>
<sequence length="548" mass="62123">MAELVLGPLLRYVGETRATIFVETDAFTAVTVRVGEHNWTAPTFAAHGHHYAIVIVDGLQPASVQEYTVDLDDRRVWPEADSEFPPSRIATLDPDKDASFLFGSCRTSVSHDKQGNDLHGVDALRAYAYEMARNPDHWPDFVLFLGDQLYADETSAAMRDFIERRRGLDEPPGEEVKDFVEYAELYRLAWTDPANRWLLSTLSSAMIFDDHDVRDDWNTSASWHEEMNATPWWHDRIVGALGSYWIYQHAGNLDHDTLAQDQIWKIIAAHQDSTELDLTTVIDRFAEQVDDDPTTYRFSFVRELGGTRLVVIDSRAARDLRPDHRAMLDADELAWVDEQLRGDTEHLFIGTSLPFLLPTGIHDLESLNETMAQSGKRITGALGEKIRQAVDLEHWAAFEKSFRDVSRMVFEVARGERGRAPATITFLSGDVHNSYVNEVTATPMPVESRIVQAVCSPIRNPLPRHVRMLQGTLSGWMGAPMRSLVNRMPKVKKPDFDWATTHGPWFDNNLARVEVLGSRLLLTWARGDVQGDNYDDPKLVRVETVLID</sequence>
<organism evidence="3 4">
    <name type="scientific">Calidifontibacter indicus</name>
    <dbReference type="NCBI Taxonomy" id="419650"/>
    <lineage>
        <taxon>Bacteria</taxon>
        <taxon>Bacillati</taxon>
        <taxon>Actinomycetota</taxon>
        <taxon>Actinomycetes</taxon>
        <taxon>Micrococcales</taxon>
        <taxon>Dermacoccaceae</taxon>
        <taxon>Calidifontibacter</taxon>
    </lineage>
</organism>
<dbReference type="CDD" id="cd07389">
    <property type="entry name" value="MPP_PhoD"/>
    <property type="match status" value="1"/>
</dbReference>
<dbReference type="InterPro" id="IPR056702">
    <property type="entry name" value="DUF7800"/>
</dbReference>
<dbReference type="Pfam" id="PF09423">
    <property type="entry name" value="PhoD"/>
    <property type="match status" value="1"/>
</dbReference>
<dbReference type="AlphaFoldDB" id="A0A3D9V3C6"/>
<dbReference type="SUPFAM" id="SSF56300">
    <property type="entry name" value="Metallo-dependent phosphatases"/>
    <property type="match status" value="1"/>
</dbReference>
<comment type="caution">
    <text evidence="3">The sequence shown here is derived from an EMBL/GenBank/DDBJ whole genome shotgun (WGS) entry which is preliminary data.</text>
</comment>
<dbReference type="InterPro" id="IPR018946">
    <property type="entry name" value="PhoD-like_MPP"/>
</dbReference>
<feature type="domain" description="DUF7800" evidence="2">
    <location>
        <begin position="1"/>
        <end position="89"/>
    </location>
</feature>
<protein>
    <submittedName>
        <fullName evidence="3">PhoD-like phosphatase</fullName>
    </submittedName>
</protein>
<evidence type="ECO:0000259" key="2">
    <source>
        <dbReference type="Pfam" id="PF25077"/>
    </source>
</evidence>
<dbReference type="Pfam" id="PF25077">
    <property type="entry name" value="DUF7800"/>
    <property type="match status" value="1"/>
</dbReference>
<gene>
    <name evidence="3" type="ORF">DFJ65_2723</name>
</gene>